<reference evidence="1 2" key="1">
    <citation type="submission" date="2023-08" db="EMBL/GenBank/DDBJ databases">
        <title>Genome sequencing of plant associated microbes to promote plant fitness in Sorghum bicolor and Oryza sativa.</title>
        <authorList>
            <person name="Coleman-Derr D."/>
        </authorList>
    </citation>
    <scope>NUCLEOTIDE SEQUENCE [LARGE SCALE GENOMIC DNA]</scope>
    <source>
        <strain evidence="1 2">SLBN-33</strain>
    </source>
</reference>
<sequence length="118" mass="12401">MSAHANINVCRLAAGQVALHDLRARSAVVAVEGDLHLVVRDHSLSWLGDAVPSTSIMLSEGECFVPIERSMVSISALHGKAAAFALPASHAAARSNTQHANGIRQLAAFLKATLRRAA</sequence>
<accession>A0ABD5CMV6</accession>
<dbReference type="EMBL" id="JAVIZN010000002">
    <property type="protein sequence ID" value="MDR6206663.1"/>
    <property type="molecule type" value="Genomic_DNA"/>
</dbReference>
<evidence type="ECO:0008006" key="3">
    <source>
        <dbReference type="Google" id="ProtNLM"/>
    </source>
</evidence>
<gene>
    <name evidence="1" type="ORF">QF025_005383</name>
</gene>
<organism evidence="1 2">
    <name type="scientific">Paraburkholderia graminis</name>
    <dbReference type="NCBI Taxonomy" id="60548"/>
    <lineage>
        <taxon>Bacteria</taxon>
        <taxon>Pseudomonadati</taxon>
        <taxon>Pseudomonadota</taxon>
        <taxon>Betaproteobacteria</taxon>
        <taxon>Burkholderiales</taxon>
        <taxon>Burkholderiaceae</taxon>
        <taxon>Paraburkholderia</taxon>
    </lineage>
</organism>
<dbReference type="RefSeq" id="WP_029968387.1">
    <property type="nucleotide sequence ID" value="NZ_ATXV01000005.1"/>
</dbReference>
<dbReference type="Proteomes" id="UP001245184">
    <property type="component" value="Unassembled WGS sequence"/>
</dbReference>
<evidence type="ECO:0000313" key="2">
    <source>
        <dbReference type="Proteomes" id="UP001245184"/>
    </source>
</evidence>
<dbReference type="AlphaFoldDB" id="A0ABD5CMV6"/>
<protein>
    <recommendedName>
        <fullName evidence="3">AraC family transcriptional regulator</fullName>
    </recommendedName>
</protein>
<proteinExistence type="predicted"/>
<comment type="caution">
    <text evidence="1">The sequence shown here is derived from an EMBL/GenBank/DDBJ whole genome shotgun (WGS) entry which is preliminary data.</text>
</comment>
<evidence type="ECO:0000313" key="1">
    <source>
        <dbReference type="EMBL" id="MDR6206663.1"/>
    </source>
</evidence>
<name>A0ABD5CMV6_9BURK</name>